<evidence type="ECO:0000313" key="1">
    <source>
        <dbReference type="EMBL" id="MBL3678554.1"/>
    </source>
</evidence>
<keyword evidence="2" id="KW-1185">Reference proteome</keyword>
<dbReference type="EMBL" id="QYAC01000002">
    <property type="protein sequence ID" value="MBL3678554.1"/>
    <property type="molecule type" value="Genomic_DNA"/>
</dbReference>
<evidence type="ECO:0000313" key="2">
    <source>
        <dbReference type="Proteomes" id="UP001645859"/>
    </source>
</evidence>
<proteinExistence type="predicted"/>
<protein>
    <submittedName>
        <fullName evidence="1">Uncharacterized protein</fullName>
    </submittedName>
</protein>
<comment type="caution">
    <text evidence="1">The sequence shown here is derived from an EMBL/GenBank/DDBJ whole genome shotgun (WGS) entry which is preliminary data.</text>
</comment>
<reference evidence="1 2" key="1">
    <citation type="submission" date="2018-09" db="EMBL/GenBank/DDBJ databases">
        <title>Comparative genomics of Leucobacter spp.</title>
        <authorList>
            <person name="Reis A.C."/>
            <person name="Kolvenbach B.A."/>
            <person name="Corvini P.F.X."/>
            <person name="Nunes O.C."/>
        </authorList>
    </citation>
    <scope>NUCLEOTIDE SEQUENCE [LARGE SCALE GENOMIC DNA]</scope>
    <source>
        <strain evidence="1 2">TAN 31504</strain>
    </source>
</reference>
<sequence length="97" mass="11134">MVQELLALFQYRNQQQFTPAANPGAANDFHYQFQLFLQRMRSWAGTTGCRTGEHNPTVLQAWADPANSSSAVWQVSTEEYLSSSMQDWEQEEMEQNA</sequence>
<organism evidence="1 2">
    <name type="scientific">Leucobacter chromiireducens subsp. solipictus</name>
    <dbReference type="NCBI Taxonomy" id="398235"/>
    <lineage>
        <taxon>Bacteria</taxon>
        <taxon>Bacillati</taxon>
        <taxon>Actinomycetota</taxon>
        <taxon>Actinomycetes</taxon>
        <taxon>Micrococcales</taxon>
        <taxon>Microbacteriaceae</taxon>
        <taxon>Leucobacter</taxon>
    </lineage>
</organism>
<name>A0ABS1SGE0_9MICO</name>
<dbReference type="Proteomes" id="UP001645859">
    <property type="component" value="Unassembled WGS sequence"/>
</dbReference>
<gene>
    <name evidence="1" type="ORF">D3230_04485</name>
</gene>
<accession>A0ABS1SGE0</accession>
<dbReference type="RefSeq" id="WP_202343822.1">
    <property type="nucleotide sequence ID" value="NZ_BAAAPI010000008.1"/>
</dbReference>